<dbReference type="Gene3D" id="2.170.300.10">
    <property type="entry name" value="Tie2 ligand-binding domain superfamily"/>
    <property type="match status" value="1"/>
</dbReference>
<reference evidence="7 8" key="1">
    <citation type="submission" date="2019-09" db="EMBL/GenBank/DDBJ databases">
        <title>Bird 10,000 Genomes (B10K) Project - Family phase.</title>
        <authorList>
            <person name="Zhang G."/>
        </authorList>
    </citation>
    <scope>NUCLEOTIDE SEQUENCE [LARGE SCALE GENOMIC DNA]</scope>
    <source>
        <strain evidence="7">B10K-DU-012-38</strain>
        <tissue evidence="7">Muscle</tissue>
    </source>
</reference>
<dbReference type="Proteomes" id="UP000524542">
    <property type="component" value="Unassembled WGS sequence"/>
</dbReference>
<dbReference type="PANTHER" id="PTHR24052">
    <property type="entry name" value="DELTA-RELATED"/>
    <property type="match status" value="1"/>
</dbReference>
<dbReference type="EMBL" id="VZRH01007614">
    <property type="protein sequence ID" value="NWU03280.1"/>
    <property type="molecule type" value="Genomic_DNA"/>
</dbReference>
<comment type="caution">
    <text evidence="7">The sequence shown here is derived from an EMBL/GenBank/DDBJ whole genome shotgun (WGS) entry which is preliminary data.</text>
</comment>
<feature type="non-terminal residue" evidence="7">
    <location>
        <position position="1"/>
    </location>
</feature>
<comment type="caution">
    <text evidence="5">Lacks conserved residue(s) required for the propagation of feature annotation.</text>
</comment>
<accession>A0A7K5TFZ2</accession>
<feature type="disulfide bond" evidence="5">
    <location>
        <begin position="10"/>
        <end position="19"/>
    </location>
</feature>
<proteinExistence type="predicted"/>
<dbReference type="PROSITE" id="PS50026">
    <property type="entry name" value="EGF_3"/>
    <property type="match status" value="1"/>
</dbReference>
<evidence type="ECO:0000313" key="7">
    <source>
        <dbReference type="EMBL" id="NWU03280.1"/>
    </source>
</evidence>
<evidence type="ECO:0000256" key="5">
    <source>
        <dbReference type="PROSITE-ProRule" id="PRU00076"/>
    </source>
</evidence>
<evidence type="ECO:0000256" key="3">
    <source>
        <dbReference type="ARBA" id="ARBA00022737"/>
    </source>
</evidence>
<name>A0A7K5TFZ2_9FRIN</name>
<dbReference type="InterPro" id="IPR052485">
    <property type="entry name" value="MEGF_diff_regulators"/>
</dbReference>
<dbReference type="InterPro" id="IPR002049">
    <property type="entry name" value="LE_dom"/>
</dbReference>
<evidence type="ECO:0000256" key="1">
    <source>
        <dbReference type="ARBA" id="ARBA00022536"/>
    </source>
</evidence>
<dbReference type="PRINTS" id="PR00011">
    <property type="entry name" value="EGFLAMININ"/>
</dbReference>
<sequence length="63" mass="6580">CDPVTGECHCLPGWTGRQCKQGCPHGSWGRGCHMSCSCRNGASCSPQDGSCTCTPGYRGPSCQ</sequence>
<dbReference type="SUPFAM" id="SSF57196">
    <property type="entry name" value="EGF/Laminin"/>
    <property type="match status" value="1"/>
</dbReference>
<keyword evidence="2" id="KW-0732">Signal</keyword>
<keyword evidence="1 5" id="KW-0245">EGF-like domain</keyword>
<keyword evidence="4 5" id="KW-1015">Disulfide bond</keyword>
<dbReference type="PROSITE" id="PS00022">
    <property type="entry name" value="EGF_1"/>
    <property type="match status" value="2"/>
</dbReference>
<gene>
    <name evidence="7" type="primary">Megf11_1</name>
    <name evidence="7" type="ORF">UROPYL_R08689</name>
</gene>
<dbReference type="AlphaFoldDB" id="A0A7K5TFZ2"/>
<feature type="domain" description="EGF-like" evidence="6">
    <location>
        <begin position="1"/>
        <end position="20"/>
    </location>
</feature>
<dbReference type="GO" id="GO:0016020">
    <property type="term" value="C:membrane"/>
    <property type="evidence" value="ECO:0007669"/>
    <property type="project" value="TreeGrafter"/>
</dbReference>
<keyword evidence="3" id="KW-0677">Repeat</keyword>
<protein>
    <submittedName>
        <fullName evidence="7">MEG11 protein</fullName>
    </submittedName>
</protein>
<dbReference type="PROSITE" id="PS01186">
    <property type="entry name" value="EGF_2"/>
    <property type="match status" value="1"/>
</dbReference>
<dbReference type="PANTHER" id="PTHR24052:SF12">
    <property type="entry name" value="PLATELET ENDOTHELIAL AGGREGATION RECEPTOR 1"/>
    <property type="match status" value="1"/>
</dbReference>
<dbReference type="Pfam" id="PF00053">
    <property type="entry name" value="EGF_laminin"/>
    <property type="match status" value="1"/>
</dbReference>
<evidence type="ECO:0000256" key="4">
    <source>
        <dbReference type="ARBA" id="ARBA00023157"/>
    </source>
</evidence>
<dbReference type="FunFam" id="2.170.300.10:FF:000041">
    <property type="entry name" value="Tyrosine protein kinase receptor tie-1, putative"/>
    <property type="match status" value="1"/>
</dbReference>
<feature type="non-terminal residue" evidence="7">
    <location>
        <position position="63"/>
    </location>
</feature>
<evidence type="ECO:0000259" key="6">
    <source>
        <dbReference type="PROSITE" id="PS50026"/>
    </source>
</evidence>
<dbReference type="InterPro" id="IPR000742">
    <property type="entry name" value="EGF"/>
</dbReference>
<evidence type="ECO:0000313" key="8">
    <source>
        <dbReference type="Proteomes" id="UP000524542"/>
    </source>
</evidence>
<evidence type="ECO:0000256" key="2">
    <source>
        <dbReference type="ARBA" id="ARBA00022729"/>
    </source>
</evidence>
<keyword evidence="8" id="KW-1185">Reference proteome</keyword>
<organism evidence="7 8">
    <name type="scientific">Urocynchramus pylzowi</name>
    <dbReference type="NCBI Taxonomy" id="571890"/>
    <lineage>
        <taxon>Eukaryota</taxon>
        <taxon>Metazoa</taxon>
        <taxon>Chordata</taxon>
        <taxon>Craniata</taxon>
        <taxon>Vertebrata</taxon>
        <taxon>Euteleostomi</taxon>
        <taxon>Archelosauria</taxon>
        <taxon>Archosauria</taxon>
        <taxon>Dinosauria</taxon>
        <taxon>Saurischia</taxon>
        <taxon>Theropoda</taxon>
        <taxon>Coelurosauria</taxon>
        <taxon>Aves</taxon>
        <taxon>Neognathae</taxon>
        <taxon>Neoaves</taxon>
        <taxon>Telluraves</taxon>
        <taxon>Australaves</taxon>
        <taxon>Passeriformes</taxon>
        <taxon>Passeroidea</taxon>
        <taxon>Fringillidae</taxon>
        <taxon>Urocynchramus</taxon>
    </lineage>
</organism>